<dbReference type="PANTHER" id="PTHR35526">
    <property type="entry name" value="ANTI-SIGMA-F FACTOR RSBW-RELATED"/>
    <property type="match status" value="1"/>
</dbReference>
<dbReference type="Gene3D" id="3.30.565.10">
    <property type="entry name" value="Histidine kinase-like ATPase, C-terminal domain"/>
    <property type="match status" value="1"/>
</dbReference>
<dbReference type="AlphaFoldDB" id="A0A1I0MCF9"/>
<dbReference type="GO" id="GO:0004674">
    <property type="term" value="F:protein serine/threonine kinase activity"/>
    <property type="evidence" value="ECO:0007669"/>
    <property type="project" value="UniProtKB-KW"/>
</dbReference>
<evidence type="ECO:0000256" key="3">
    <source>
        <dbReference type="ARBA" id="ARBA00022741"/>
    </source>
</evidence>
<keyword evidence="6 7" id="KW-0749">Sporulation</keyword>
<protein>
    <recommendedName>
        <fullName evidence="7">Anti-sigma F factor</fullName>
        <ecNumber evidence="7">2.7.11.1</ecNumber>
    </recommendedName>
    <alternativeName>
        <fullName evidence="7">Stage II sporulation protein AB</fullName>
    </alternativeName>
</protein>
<evidence type="ECO:0000256" key="2">
    <source>
        <dbReference type="ARBA" id="ARBA00022679"/>
    </source>
</evidence>
<evidence type="ECO:0000313" key="10">
    <source>
        <dbReference type="Proteomes" id="UP000199701"/>
    </source>
</evidence>
<feature type="domain" description="Histidine kinase/HSP90-like ATPase" evidence="8">
    <location>
        <begin position="36"/>
        <end position="140"/>
    </location>
</feature>
<dbReference type="NCBIfam" id="TIGR01925">
    <property type="entry name" value="spIIAB"/>
    <property type="match status" value="1"/>
</dbReference>
<dbReference type="GO" id="GO:0005524">
    <property type="term" value="F:ATP binding"/>
    <property type="evidence" value="ECO:0007669"/>
    <property type="project" value="UniProtKB-KW"/>
</dbReference>
<gene>
    <name evidence="7" type="primary">spoIIAB</name>
    <name evidence="9" type="ORF">SAMN05421659_101411</name>
</gene>
<name>A0A1I0MCF9_9FIRM</name>
<dbReference type="InterPro" id="IPR010194">
    <property type="entry name" value="Anti-sigma_F"/>
</dbReference>
<accession>A0A1I0MCF9</accession>
<dbReference type="EC" id="2.7.11.1" evidence="7"/>
<dbReference type="InterPro" id="IPR036890">
    <property type="entry name" value="HATPase_C_sf"/>
</dbReference>
<evidence type="ECO:0000256" key="4">
    <source>
        <dbReference type="ARBA" id="ARBA00022777"/>
    </source>
</evidence>
<evidence type="ECO:0000256" key="6">
    <source>
        <dbReference type="ARBA" id="ARBA00022969"/>
    </source>
</evidence>
<dbReference type="SUPFAM" id="SSF55874">
    <property type="entry name" value="ATPase domain of HSP90 chaperone/DNA topoisomerase II/histidine kinase"/>
    <property type="match status" value="1"/>
</dbReference>
<comment type="similarity">
    <text evidence="7">Belongs to the anti-sigma-factor family.</text>
</comment>
<reference evidence="9 10" key="1">
    <citation type="submission" date="2016-10" db="EMBL/GenBank/DDBJ databases">
        <authorList>
            <person name="de Groot N.N."/>
        </authorList>
    </citation>
    <scope>NUCLEOTIDE SEQUENCE [LARGE SCALE GENOMIC DNA]</scope>
    <source>
        <strain evidence="9 10">DSM 9179</strain>
    </source>
</reference>
<dbReference type="STRING" id="99656.SAMN05421659_101411"/>
<dbReference type="GO" id="GO:0030436">
    <property type="term" value="P:asexual sporulation"/>
    <property type="evidence" value="ECO:0007669"/>
    <property type="project" value="UniProtKB-UniRule"/>
</dbReference>
<dbReference type="Proteomes" id="UP000199701">
    <property type="component" value="Unassembled WGS sequence"/>
</dbReference>
<dbReference type="InterPro" id="IPR003594">
    <property type="entry name" value="HATPase_dom"/>
</dbReference>
<dbReference type="GO" id="GO:0030435">
    <property type="term" value="P:sporulation resulting in formation of a cellular spore"/>
    <property type="evidence" value="ECO:0007669"/>
    <property type="project" value="UniProtKB-KW"/>
</dbReference>
<keyword evidence="1 7" id="KW-0723">Serine/threonine-protein kinase</keyword>
<sequence>MVKNKMHLEFDSKSENESFARVAVAAFCTRLDPTIEEIADIKTAVSEAVTNCVVHGYEGKEGTITIECAIEEDWVTVLVHDDGVGIENINKAMEPLYTSKPELERSGMGFSFMEAFMDELEVNSKKGYGTTIIMKKRIGVINK</sequence>
<keyword evidence="10" id="KW-1185">Reference proteome</keyword>
<comment type="catalytic activity">
    <reaction evidence="7">
        <text>L-seryl-[protein] + ATP = O-phospho-L-seryl-[protein] + ADP + H(+)</text>
        <dbReference type="Rhea" id="RHEA:17989"/>
        <dbReference type="Rhea" id="RHEA-COMP:9863"/>
        <dbReference type="Rhea" id="RHEA-COMP:11604"/>
        <dbReference type="ChEBI" id="CHEBI:15378"/>
        <dbReference type="ChEBI" id="CHEBI:29999"/>
        <dbReference type="ChEBI" id="CHEBI:30616"/>
        <dbReference type="ChEBI" id="CHEBI:83421"/>
        <dbReference type="ChEBI" id="CHEBI:456216"/>
        <dbReference type="EC" id="2.7.11.1"/>
    </reaction>
</comment>
<evidence type="ECO:0000256" key="7">
    <source>
        <dbReference type="HAMAP-Rule" id="MF_00637"/>
    </source>
</evidence>
<dbReference type="GO" id="GO:0106310">
    <property type="term" value="F:protein serine kinase activity"/>
    <property type="evidence" value="ECO:0007669"/>
    <property type="project" value="RHEA"/>
</dbReference>
<dbReference type="HAMAP" id="MF_00637">
    <property type="entry name" value="Anti_sigma_F"/>
    <property type="match status" value="1"/>
</dbReference>
<keyword evidence="4 7" id="KW-0418">Kinase</keyword>
<proteinExistence type="inferred from homology"/>
<evidence type="ECO:0000259" key="8">
    <source>
        <dbReference type="SMART" id="SM00387"/>
    </source>
</evidence>
<comment type="function">
    <text evidence="7">Binds to sigma F and blocks its ability to form an RNA polymerase holoenzyme (E-sigma F). Phosphorylates SpoIIAA on a serine residue. This phosphorylation may enable SpoIIAA to act as an anti-anti-sigma factor that counteracts SpoIIAB and thus releases sigma F from inhibition.</text>
</comment>
<dbReference type="Pfam" id="PF13581">
    <property type="entry name" value="HATPase_c_2"/>
    <property type="match status" value="1"/>
</dbReference>
<dbReference type="RefSeq" id="WP_092450041.1">
    <property type="nucleotide sequence ID" value="NZ_FOJI01000001.1"/>
</dbReference>
<evidence type="ECO:0000256" key="1">
    <source>
        <dbReference type="ARBA" id="ARBA00022527"/>
    </source>
</evidence>
<keyword evidence="2 7" id="KW-0808">Transferase</keyword>
<keyword evidence="5 7" id="KW-0067">ATP-binding</keyword>
<dbReference type="InterPro" id="IPR050267">
    <property type="entry name" value="Anti-sigma-factor_SerPK"/>
</dbReference>
<dbReference type="GO" id="GO:0016989">
    <property type="term" value="F:sigma factor antagonist activity"/>
    <property type="evidence" value="ECO:0007669"/>
    <property type="project" value="InterPro"/>
</dbReference>
<evidence type="ECO:0000256" key="5">
    <source>
        <dbReference type="ARBA" id="ARBA00022840"/>
    </source>
</evidence>
<dbReference type="PANTHER" id="PTHR35526:SF3">
    <property type="entry name" value="ANTI-SIGMA-F FACTOR RSBW"/>
    <property type="match status" value="1"/>
</dbReference>
<keyword evidence="3 7" id="KW-0547">Nucleotide-binding</keyword>
<evidence type="ECO:0000313" key="9">
    <source>
        <dbReference type="EMBL" id="SEV86137.1"/>
    </source>
</evidence>
<dbReference type="EMBL" id="FOJI01000001">
    <property type="protein sequence ID" value="SEV86137.1"/>
    <property type="molecule type" value="Genomic_DNA"/>
</dbReference>
<organism evidence="9 10">
    <name type="scientific">[Clostridium] fimetarium</name>
    <dbReference type="NCBI Taxonomy" id="99656"/>
    <lineage>
        <taxon>Bacteria</taxon>
        <taxon>Bacillati</taxon>
        <taxon>Bacillota</taxon>
        <taxon>Clostridia</taxon>
        <taxon>Lachnospirales</taxon>
        <taxon>Lachnospiraceae</taxon>
    </lineage>
</organism>
<dbReference type="SMART" id="SM00387">
    <property type="entry name" value="HATPase_c"/>
    <property type="match status" value="1"/>
</dbReference>
<dbReference type="GO" id="GO:0042174">
    <property type="term" value="P:negative regulation of sporulation resulting in formation of a cellular spore"/>
    <property type="evidence" value="ECO:0007669"/>
    <property type="project" value="InterPro"/>
</dbReference>
<comment type="catalytic activity">
    <reaction evidence="7">
        <text>L-threonyl-[protein] + ATP = O-phospho-L-threonyl-[protein] + ADP + H(+)</text>
        <dbReference type="Rhea" id="RHEA:46608"/>
        <dbReference type="Rhea" id="RHEA-COMP:11060"/>
        <dbReference type="Rhea" id="RHEA-COMP:11605"/>
        <dbReference type="ChEBI" id="CHEBI:15378"/>
        <dbReference type="ChEBI" id="CHEBI:30013"/>
        <dbReference type="ChEBI" id="CHEBI:30616"/>
        <dbReference type="ChEBI" id="CHEBI:61977"/>
        <dbReference type="ChEBI" id="CHEBI:456216"/>
        <dbReference type="EC" id="2.7.11.1"/>
    </reaction>
</comment>